<dbReference type="KEGG" id="atq:GH723_09755"/>
<name>A0A5Q2REK9_9ACTN</name>
<dbReference type="InterPro" id="IPR000073">
    <property type="entry name" value="AB_hydrolase_1"/>
</dbReference>
<dbReference type="InterPro" id="IPR050228">
    <property type="entry name" value="Carboxylesterase_BioH"/>
</dbReference>
<dbReference type="GO" id="GO:0016787">
    <property type="term" value="F:hydrolase activity"/>
    <property type="evidence" value="ECO:0007669"/>
    <property type="project" value="UniProtKB-KW"/>
</dbReference>
<keyword evidence="2" id="KW-0378">Hydrolase</keyword>
<feature type="domain" description="AB hydrolase-1" evidence="1">
    <location>
        <begin position="6"/>
        <end position="205"/>
    </location>
</feature>
<evidence type="ECO:0000313" key="2">
    <source>
        <dbReference type="EMBL" id="QGG95358.1"/>
    </source>
</evidence>
<accession>A0A5Q2REK9</accession>
<dbReference type="AlphaFoldDB" id="A0A5Q2REK9"/>
<dbReference type="PANTHER" id="PTHR43194">
    <property type="entry name" value="HYDROLASE ALPHA/BETA FOLD FAMILY"/>
    <property type="match status" value="1"/>
</dbReference>
<reference evidence="2 3" key="1">
    <citation type="submission" date="2019-11" db="EMBL/GenBank/DDBJ databases">
        <authorList>
            <person name="He Y."/>
        </authorList>
    </citation>
    <scope>NUCLEOTIDE SEQUENCE [LARGE SCALE GENOMIC DNA]</scope>
    <source>
        <strain evidence="2 3">SCSIO 58843</strain>
    </source>
</reference>
<dbReference type="SUPFAM" id="SSF53474">
    <property type="entry name" value="alpha/beta-Hydrolases"/>
    <property type="match status" value="1"/>
</dbReference>
<dbReference type="Proteomes" id="UP000334019">
    <property type="component" value="Chromosome"/>
</dbReference>
<protein>
    <submittedName>
        <fullName evidence="2">Alpha/beta fold hydrolase</fullName>
    </submittedName>
</protein>
<dbReference type="PRINTS" id="PR00111">
    <property type="entry name" value="ABHYDROLASE"/>
</dbReference>
<dbReference type="InterPro" id="IPR029058">
    <property type="entry name" value="AB_hydrolase_fold"/>
</dbReference>
<evidence type="ECO:0000259" key="1">
    <source>
        <dbReference type="Pfam" id="PF12697"/>
    </source>
</evidence>
<sequence>MNHPPVLLVHGFATSAERTWREPGWIDLITEAGRTVLAPDLLGHGDAPKPHEVDAYDAVEDLVADVLPDEPVDAIGYSMGARVVLTLAARSPERFRRIVVAGIGANVFRSEASTAVADAVEGRYDPDNRVLAHFHELGTTPGNDPLALAAFMRRPSPVLRPEDLARVSCPVLVVLGEQDFVWPADDLVAALPDARFLPLPKVDHFGTPKDFTFIDEALGFLDARPF</sequence>
<dbReference type="EMBL" id="CP045851">
    <property type="protein sequence ID" value="QGG95358.1"/>
    <property type="molecule type" value="Genomic_DNA"/>
</dbReference>
<dbReference type="Pfam" id="PF12697">
    <property type="entry name" value="Abhydrolase_6"/>
    <property type="match status" value="1"/>
</dbReference>
<dbReference type="PANTHER" id="PTHR43194:SF2">
    <property type="entry name" value="PEROXISOMAL MEMBRANE PROTEIN LPX1"/>
    <property type="match status" value="1"/>
</dbReference>
<proteinExistence type="predicted"/>
<dbReference type="Gene3D" id="3.40.50.1820">
    <property type="entry name" value="alpha/beta hydrolase"/>
    <property type="match status" value="1"/>
</dbReference>
<organism evidence="2 3">
    <name type="scientific">Actinomarinicola tropica</name>
    <dbReference type="NCBI Taxonomy" id="2789776"/>
    <lineage>
        <taxon>Bacteria</taxon>
        <taxon>Bacillati</taxon>
        <taxon>Actinomycetota</taxon>
        <taxon>Acidimicrobiia</taxon>
        <taxon>Acidimicrobiales</taxon>
        <taxon>Iamiaceae</taxon>
        <taxon>Actinomarinicola</taxon>
    </lineage>
</organism>
<gene>
    <name evidence="2" type="ORF">GH723_09755</name>
</gene>
<keyword evidence="3" id="KW-1185">Reference proteome</keyword>
<evidence type="ECO:0000313" key="3">
    <source>
        <dbReference type="Proteomes" id="UP000334019"/>
    </source>
</evidence>